<dbReference type="RefSeq" id="WP_027699252.1">
    <property type="nucleotide sequence ID" value="NZ_DF820491.1"/>
</dbReference>
<dbReference type="HAMAP" id="MF_01080">
    <property type="entry name" value="TruB_bact"/>
    <property type="match status" value="1"/>
</dbReference>
<evidence type="ECO:0000313" key="9">
    <source>
        <dbReference type="Proteomes" id="UP000030643"/>
    </source>
</evidence>
<evidence type="ECO:0000256" key="3">
    <source>
        <dbReference type="ARBA" id="ARBA00022694"/>
    </source>
</evidence>
<dbReference type="PANTHER" id="PTHR13767:SF2">
    <property type="entry name" value="PSEUDOURIDYLATE SYNTHASE TRUB1"/>
    <property type="match status" value="1"/>
</dbReference>
<accession>A0A069CV35</accession>
<dbReference type="InterPro" id="IPR002501">
    <property type="entry name" value="PsdUridine_synth_N"/>
</dbReference>
<dbReference type="eggNOG" id="COG0130">
    <property type="taxonomic scope" value="Bacteria"/>
</dbReference>
<dbReference type="EC" id="5.4.99.25" evidence="5"/>
<comment type="function">
    <text evidence="5">Responsible for synthesis of pseudouridine from uracil-55 in the psi GC loop of transfer RNAs.</text>
</comment>
<dbReference type="OrthoDB" id="9802309at2"/>
<gene>
    <name evidence="5" type="primary">truB</name>
    <name evidence="8" type="ORF">WOSG25_080790</name>
</gene>
<comment type="catalytic activity">
    <reaction evidence="1 5">
        <text>uridine(55) in tRNA = pseudouridine(55) in tRNA</text>
        <dbReference type="Rhea" id="RHEA:42532"/>
        <dbReference type="Rhea" id="RHEA-COMP:10101"/>
        <dbReference type="Rhea" id="RHEA-COMP:10102"/>
        <dbReference type="ChEBI" id="CHEBI:65314"/>
        <dbReference type="ChEBI" id="CHEBI:65315"/>
        <dbReference type="EC" id="5.4.99.25"/>
    </reaction>
</comment>
<evidence type="ECO:0000256" key="4">
    <source>
        <dbReference type="ARBA" id="ARBA00023235"/>
    </source>
</evidence>
<dbReference type="CDD" id="cd02573">
    <property type="entry name" value="PseudoU_synth_EcTruB"/>
    <property type="match status" value="1"/>
</dbReference>
<evidence type="ECO:0000313" key="8">
    <source>
        <dbReference type="EMBL" id="GAK31247.1"/>
    </source>
</evidence>
<dbReference type="InterPro" id="IPR020103">
    <property type="entry name" value="PsdUridine_synth_cat_dom_sf"/>
</dbReference>
<dbReference type="Pfam" id="PF01509">
    <property type="entry name" value="TruB_N"/>
    <property type="match status" value="1"/>
</dbReference>
<comment type="similarity">
    <text evidence="2 5">Belongs to the pseudouridine synthase TruB family. Type 1 subfamily.</text>
</comment>
<dbReference type="InterPro" id="IPR032819">
    <property type="entry name" value="TruB_C"/>
</dbReference>
<dbReference type="Gene3D" id="3.30.2350.10">
    <property type="entry name" value="Pseudouridine synthase"/>
    <property type="match status" value="1"/>
</dbReference>
<dbReference type="STRING" id="1329250.WOSG25_080790"/>
<dbReference type="AlphaFoldDB" id="A0A069CV35"/>
<reference evidence="9" key="1">
    <citation type="journal article" date="2014" name="Genome Announc.">
        <title>Draft genome sequence of Weissella oryzae SG25T, isolated from fermented rice grains.</title>
        <authorList>
            <person name="Tanizawa Y."/>
            <person name="Fujisawa T."/>
            <person name="Mochizuki T."/>
            <person name="Kaminuma E."/>
            <person name="Suzuki Y."/>
            <person name="Nakamura Y."/>
            <person name="Tohno M."/>
        </authorList>
    </citation>
    <scope>NUCLEOTIDE SEQUENCE [LARGE SCALE GENOMIC DNA]</scope>
    <source>
        <strain evidence="9">DSM 25784 / JCM 18191 / LMG 30913 / SG25</strain>
    </source>
</reference>
<keyword evidence="3 5" id="KW-0819">tRNA processing</keyword>
<evidence type="ECO:0000256" key="5">
    <source>
        <dbReference type="HAMAP-Rule" id="MF_01080"/>
    </source>
</evidence>
<dbReference type="GO" id="GO:0003723">
    <property type="term" value="F:RNA binding"/>
    <property type="evidence" value="ECO:0007669"/>
    <property type="project" value="InterPro"/>
</dbReference>
<organism evidence="8 9">
    <name type="scientific">Weissella oryzae (strain DSM 25784 / JCM 18191 / LMG 30913 / SG25)</name>
    <dbReference type="NCBI Taxonomy" id="1329250"/>
    <lineage>
        <taxon>Bacteria</taxon>
        <taxon>Bacillati</taxon>
        <taxon>Bacillota</taxon>
        <taxon>Bacilli</taxon>
        <taxon>Lactobacillales</taxon>
        <taxon>Lactobacillaceae</taxon>
        <taxon>Weissella</taxon>
    </lineage>
</organism>
<feature type="active site" description="Nucleophile" evidence="5">
    <location>
        <position position="38"/>
    </location>
</feature>
<proteinExistence type="inferred from homology"/>
<evidence type="ECO:0000259" key="7">
    <source>
        <dbReference type="Pfam" id="PF16198"/>
    </source>
</evidence>
<dbReference type="EMBL" id="DF820491">
    <property type="protein sequence ID" value="GAK31247.1"/>
    <property type="molecule type" value="Genomic_DNA"/>
</dbReference>
<keyword evidence="4 5" id="KW-0413">Isomerase</keyword>
<dbReference type="PANTHER" id="PTHR13767">
    <property type="entry name" value="TRNA-PSEUDOURIDINE SYNTHASE"/>
    <property type="match status" value="1"/>
</dbReference>
<feature type="domain" description="tRNA pseudouridylate synthase B C-terminal" evidence="7">
    <location>
        <begin position="180"/>
        <end position="239"/>
    </location>
</feature>
<evidence type="ECO:0000259" key="6">
    <source>
        <dbReference type="Pfam" id="PF01509"/>
    </source>
</evidence>
<feature type="domain" description="Pseudouridine synthase II N-terminal" evidence="6">
    <location>
        <begin position="23"/>
        <end position="179"/>
    </location>
</feature>
<protein>
    <recommendedName>
        <fullName evidence="5">tRNA pseudouridine synthase B</fullName>
        <ecNumber evidence="5">5.4.99.25</ecNumber>
    </recommendedName>
    <alternativeName>
        <fullName evidence="5">tRNA pseudouridine(55) synthase</fullName>
        <shortName evidence="5">Psi55 synthase</shortName>
    </alternativeName>
    <alternativeName>
        <fullName evidence="5">tRNA pseudouridylate synthase</fullName>
    </alternativeName>
    <alternativeName>
        <fullName evidence="5">tRNA-uridine isomerase</fullName>
    </alternativeName>
</protein>
<dbReference type="SUPFAM" id="SSF55120">
    <property type="entry name" value="Pseudouridine synthase"/>
    <property type="match status" value="1"/>
</dbReference>
<evidence type="ECO:0000256" key="2">
    <source>
        <dbReference type="ARBA" id="ARBA00005642"/>
    </source>
</evidence>
<dbReference type="GO" id="GO:0031119">
    <property type="term" value="P:tRNA pseudouridine synthesis"/>
    <property type="evidence" value="ECO:0007669"/>
    <property type="project" value="UniProtKB-UniRule"/>
</dbReference>
<name>A0A069CV35_WEIOS</name>
<dbReference type="FunFam" id="3.30.2350.10:FF:000011">
    <property type="entry name" value="tRNA pseudouridine synthase B"/>
    <property type="match status" value="1"/>
</dbReference>
<keyword evidence="9" id="KW-1185">Reference proteome</keyword>
<dbReference type="NCBIfam" id="TIGR00431">
    <property type="entry name" value="TruB"/>
    <property type="match status" value="1"/>
</dbReference>
<dbReference type="GO" id="GO:1990481">
    <property type="term" value="P:mRNA pseudouridine synthesis"/>
    <property type="evidence" value="ECO:0007669"/>
    <property type="project" value="TreeGrafter"/>
</dbReference>
<dbReference type="Proteomes" id="UP000030643">
    <property type="component" value="Unassembled WGS sequence"/>
</dbReference>
<dbReference type="Pfam" id="PF16198">
    <property type="entry name" value="TruB_C_2"/>
    <property type="match status" value="1"/>
</dbReference>
<dbReference type="InterPro" id="IPR014780">
    <property type="entry name" value="tRNA_psdUridine_synth_TruB"/>
</dbReference>
<sequence length="303" mass="33070">MDGILPVYKEVGMTSHDVVFKLRKILHMKKIGHAGTLDPNVDGVLPIALGKATKTIEFLQSAGKVYTGEVTLGFATTTEDLDGEVIEKTPLAKPFSDAELMQAMAQLTGAITQIPPMYSAVKVNGRRLYEYARAGESVERPVRQAMIYRFERLTDSKFDAAEGLQKFRFEAAVSKGTYIRTLAVDLGKSLGVAAVMSQLTRQAAGGFVLSETHSLSEIAEQMTATDDLGDWLKPLGTALVDLPQYALSASEFAKVQQGVGLPATINPGLVDQLVLTYQGATKSVYTWNADKELYRPYRQLDLD</sequence>
<evidence type="ECO:0000256" key="1">
    <source>
        <dbReference type="ARBA" id="ARBA00000385"/>
    </source>
</evidence>
<dbReference type="GO" id="GO:0160148">
    <property type="term" value="F:tRNA pseudouridine(55) synthase activity"/>
    <property type="evidence" value="ECO:0007669"/>
    <property type="project" value="UniProtKB-EC"/>
</dbReference>